<evidence type="ECO:0000313" key="3">
    <source>
        <dbReference type="Proteomes" id="UP000215914"/>
    </source>
</evidence>
<reference evidence="2" key="2">
    <citation type="submission" date="2017-02" db="EMBL/GenBank/DDBJ databases">
        <title>Sunflower complete genome.</title>
        <authorList>
            <person name="Langlade N."/>
            <person name="Munos S."/>
        </authorList>
    </citation>
    <scope>NUCLEOTIDE SEQUENCE [LARGE SCALE GENOMIC DNA]</scope>
    <source>
        <tissue evidence="2">Leaves</tissue>
    </source>
</reference>
<accession>A0A251U4L4</accession>
<dbReference type="EMBL" id="MNCJ02000323">
    <property type="protein sequence ID" value="KAF5794921.1"/>
    <property type="molecule type" value="Genomic_DNA"/>
</dbReference>
<dbReference type="AlphaFoldDB" id="A0A251U4L4"/>
<keyword evidence="3" id="KW-1185">Reference proteome</keyword>
<name>A0A251U4L4_HELAN</name>
<dbReference type="Proteomes" id="UP000215914">
    <property type="component" value="Chromosome 8"/>
</dbReference>
<evidence type="ECO:0000313" key="2">
    <source>
        <dbReference type="EMBL" id="OTG18275.1"/>
    </source>
</evidence>
<dbReference type="EMBL" id="CM007897">
    <property type="protein sequence ID" value="OTG18275.1"/>
    <property type="molecule type" value="Genomic_DNA"/>
</dbReference>
<sequence>MDKENLFNFPDDFPYEFTSTDDKPKTFKEPTLGPSGCSHIQPLMPPVFAKGDEDAWNMIYAAASQVARMKMKMSNKDVTGVPHAFNRPHRSSWQQHFCPQVQNQRHQHGPIQCKSVVLDRSSGRCDDGDMYVKRECAGTGVFLPRRYCDNPAESRIRQGSPSNLAGIIQSSAKSFIPVAPPQNQTYINGGFISHYELFMDRHRSKGVILAAQQPRRGNVHDVVMESSVNNPAVLLPQEWTY</sequence>
<dbReference type="PANTHER" id="PTHR33356">
    <property type="entry name" value="TIP41-LIKE PROTEIN"/>
    <property type="match status" value="1"/>
</dbReference>
<gene>
    <name evidence="2" type="ORF">HannXRQ_Chr08g0221301</name>
    <name evidence="1" type="ORF">HanXRQr2_Chr08g0333691</name>
</gene>
<protein>
    <submittedName>
        <fullName evidence="2">Uncharacterized protein</fullName>
    </submittedName>
</protein>
<dbReference type="Gramene" id="mRNA:HanXRQr2_Chr08g0333691">
    <property type="protein sequence ID" value="mRNA:HanXRQr2_Chr08g0333691"/>
    <property type="gene ID" value="HanXRQr2_Chr08g0333691"/>
</dbReference>
<dbReference type="InParanoid" id="A0A251U4L4"/>
<evidence type="ECO:0000313" key="1">
    <source>
        <dbReference type="EMBL" id="KAF5794921.1"/>
    </source>
</evidence>
<proteinExistence type="predicted"/>
<reference evidence="1 3" key="1">
    <citation type="journal article" date="2017" name="Nature">
        <title>The sunflower genome provides insights into oil metabolism, flowering and Asterid evolution.</title>
        <authorList>
            <person name="Badouin H."/>
            <person name="Gouzy J."/>
            <person name="Grassa C.J."/>
            <person name="Murat F."/>
            <person name="Staton S.E."/>
            <person name="Cottret L."/>
            <person name="Lelandais-Briere C."/>
            <person name="Owens G.L."/>
            <person name="Carrere S."/>
            <person name="Mayjonade B."/>
            <person name="Legrand L."/>
            <person name="Gill N."/>
            <person name="Kane N.C."/>
            <person name="Bowers J.E."/>
            <person name="Hubner S."/>
            <person name="Bellec A."/>
            <person name="Berard A."/>
            <person name="Berges H."/>
            <person name="Blanchet N."/>
            <person name="Boniface M.C."/>
            <person name="Brunel D."/>
            <person name="Catrice O."/>
            <person name="Chaidir N."/>
            <person name="Claudel C."/>
            <person name="Donnadieu C."/>
            <person name="Faraut T."/>
            <person name="Fievet G."/>
            <person name="Helmstetter N."/>
            <person name="King M."/>
            <person name="Knapp S.J."/>
            <person name="Lai Z."/>
            <person name="Le Paslier M.C."/>
            <person name="Lippi Y."/>
            <person name="Lorenzon L."/>
            <person name="Mandel J.R."/>
            <person name="Marage G."/>
            <person name="Marchand G."/>
            <person name="Marquand E."/>
            <person name="Bret-Mestries E."/>
            <person name="Morien E."/>
            <person name="Nambeesan S."/>
            <person name="Nguyen T."/>
            <person name="Pegot-Espagnet P."/>
            <person name="Pouilly N."/>
            <person name="Raftis F."/>
            <person name="Sallet E."/>
            <person name="Schiex T."/>
            <person name="Thomas J."/>
            <person name="Vandecasteele C."/>
            <person name="Vares D."/>
            <person name="Vear F."/>
            <person name="Vautrin S."/>
            <person name="Crespi M."/>
            <person name="Mangin B."/>
            <person name="Burke J.M."/>
            <person name="Salse J."/>
            <person name="Munos S."/>
            <person name="Vincourt P."/>
            <person name="Rieseberg L.H."/>
            <person name="Langlade N.B."/>
        </authorList>
    </citation>
    <scope>NUCLEOTIDE SEQUENCE [LARGE SCALE GENOMIC DNA]</scope>
    <source>
        <strain evidence="3">cv. SF193</strain>
        <tissue evidence="1">Leaves</tissue>
    </source>
</reference>
<reference evidence="1" key="3">
    <citation type="submission" date="2020-06" db="EMBL/GenBank/DDBJ databases">
        <title>Helianthus annuus Genome sequencing and assembly Release 2.</title>
        <authorList>
            <person name="Gouzy J."/>
            <person name="Langlade N."/>
            <person name="Munos S."/>
        </authorList>
    </citation>
    <scope>NUCLEOTIDE SEQUENCE</scope>
    <source>
        <tissue evidence="1">Leaves</tissue>
    </source>
</reference>
<dbReference type="PANTHER" id="PTHR33356:SF17">
    <property type="entry name" value="TPX2 CENTRAL DOMAIN-CONTAINING PROTEIN"/>
    <property type="match status" value="1"/>
</dbReference>
<organism evidence="2 3">
    <name type="scientific">Helianthus annuus</name>
    <name type="common">Common sunflower</name>
    <dbReference type="NCBI Taxonomy" id="4232"/>
    <lineage>
        <taxon>Eukaryota</taxon>
        <taxon>Viridiplantae</taxon>
        <taxon>Streptophyta</taxon>
        <taxon>Embryophyta</taxon>
        <taxon>Tracheophyta</taxon>
        <taxon>Spermatophyta</taxon>
        <taxon>Magnoliopsida</taxon>
        <taxon>eudicotyledons</taxon>
        <taxon>Gunneridae</taxon>
        <taxon>Pentapetalae</taxon>
        <taxon>asterids</taxon>
        <taxon>campanulids</taxon>
        <taxon>Asterales</taxon>
        <taxon>Asteraceae</taxon>
        <taxon>Asteroideae</taxon>
        <taxon>Heliantheae alliance</taxon>
        <taxon>Heliantheae</taxon>
        <taxon>Helianthus</taxon>
    </lineage>
</organism>